<comment type="caution">
    <text evidence="1">The sequence shown here is derived from an EMBL/GenBank/DDBJ whole genome shotgun (WGS) entry which is preliminary data.</text>
</comment>
<name>A0A5B7EBM8_PORTR</name>
<accession>A0A5B7EBM8</accession>
<evidence type="ECO:0000313" key="1">
    <source>
        <dbReference type="EMBL" id="MPC30373.1"/>
    </source>
</evidence>
<protein>
    <submittedName>
        <fullName evidence="1">Uncharacterized protein</fullName>
    </submittedName>
</protein>
<keyword evidence="2" id="KW-1185">Reference proteome</keyword>
<dbReference type="EMBL" id="VSRR010002241">
    <property type="protein sequence ID" value="MPC30373.1"/>
    <property type="molecule type" value="Genomic_DNA"/>
</dbReference>
<sequence>MVWCESVKNGLSHARIGQHGCARAVVELDAAEGMDAELMLVRSVVRLSVVPRNTHQILPLCCTRHPSPLARLTHGSYPQERRV</sequence>
<dbReference type="AlphaFoldDB" id="A0A5B7EBM8"/>
<evidence type="ECO:0000313" key="2">
    <source>
        <dbReference type="Proteomes" id="UP000324222"/>
    </source>
</evidence>
<organism evidence="1 2">
    <name type="scientific">Portunus trituberculatus</name>
    <name type="common">Swimming crab</name>
    <name type="synonym">Neptunus trituberculatus</name>
    <dbReference type="NCBI Taxonomy" id="210409"/>
    <lineage>
        <taxon>Eukaryota</taxon>
        <taxon>Metazoa</taxon>
        <taxon>Ecdysozoa</taxon>
        <taxon>Arthropoda</taxon>
        <taxon>Crustacea</taxon>
        <taxon>Multicrustacea</taxon>
        <taxon>Malacostraca</taxon>
        <taxon>Eumalacostraca</taxon>
        <taxon>Eucarida</taxon>
        <taxon>Decapoda</taxon>
        <taxon>Pleocyemata</taxon>
        <taxon>Brachyura</taxon>
        <taxon>Eubrachyura</taxon>
        <taxon>Portunoidea</taxon>
        <taxon>Portunidae</taxon>
        <taxon>Portuninae</taxon>
        <taxon>Portunus</taxon>
    </lineage>
</organism>
<gene>
    <name evidence="1" type="ORF">E2C01_023635</name>
</gene>
<dbReference type="Proteomes" id="UP000324222">
    <property type="component" value="Unassembled WGS sequence"/>
</dbReference>
<proteinExistence type="predicted"/>
<reference evidence="1 2" key="1">
    <citation type="submission" date="2019-05" db="EMBL/GenBank/DDBJ databases">
        <title>Another draft genome of Portunus trituberculatus and its Hox gene families provides insights of decapod evolution.</title>
        <authorList>
            <person name="Jeong J.-H."/>
            <person name="Song I."/>
            <person name="Kim S."/>
            <person name="Choi T."/>
            <person name="Kim D."/>
            <person name="Ryu S."/>
            <person name="Kim W."/>
        </authorList>
    </citation>
    <scope>NUCLEOTIDE SEQUENCE [LARGE SCALE GENOMIC DNA]</scope>
    <source>
        <tissue evidence="1">Muscle</tissue>
    </source>
</reference>